<proteinExistence type="predicted"/>
<protein>
    <submittedName>
        <fullName evidence="3">Uncharacterized protein</fullName>
    </submittedName>
</protein>
<gene>
    <name evidence="3" type="ORF">H8704_08875</name>
</gene>
<reference evidence="3 4" key="1">
    <citation type="submission" date="2020-08" db="EMBL/GenBank/DDBJ databases">
        <title>Genome public.</title>
        <authorList>
            <person name="Liu C."/>
            <person name="Sun Q."/>
        </authorList>
    </citation>
    <scope>NUCLEOTIDE SEQUENCE [LARGE SCALE GENOMIC DNA]</scope>
    <source>
        <strain evidence="3 4">NSJ-37</strain>
    </source>
</reference>
<keyword evidence="1" id="KW-0175">Coiled coil</keyword>
<name>A0ABR7N2J4_9FIRM</name>
<evidence type="ECO:0000313" key="4">
    <source>
        <dbReference type="Proteomes" id="UP000606193"/>
    </source>
</evidence>
<dbReference type="EMBL" id="JACRSX010000011">
    <property type="protein sequence ID" value="MBC8562734.1"/>
    <property type="molecule type" value="Genomic_DNA"/>
</dbReference>
<feature type="coiled-coil region" evidence="1">
    <location>
        <begin position="812"/>
        <end position="864"/>
    </location>
</feature>
<evidence type="ECO:0000313" key="3">
    <source>
        <dbReference type="EMBL" id="MBC8562734.1"/>
    </source>
</evidence>
<keyword evidence="4" id="KW-1185">Reference proteome</keyword>
<feature type="region of interest" description="Disordered" evidence="2">
    <location>
        <begin position="398"/>
        <end position="436"/>
    </location>
</feature>
<organism evidence="3 4">
    <name type="scientific">Jutongia huaianensis</name>
    <dbReference type="NCBI Taxonomy" id="2763668"/>
    <lineage>
        <taxon>Bacteria</taxon>
        <taxon>Bacillati</taxon>
        <taxon>Bacillota</taxon>
        <taxon>Clostridia</taxon>
        <taxon>Lachnospirales</taxon>
        <taxon>Lachnospiraceae</taxon>
        <taxon>Jutongia</taxon>
    </lineage>
</organism>
<dbReference type="RefSeq" id="WP_249298024.1">
    <property type="nucleotide sequence ID" value="NZ_JACRSX010000011.1"/>
</dbReference>
<sequence length="1102" mass="124152">MNVNDIIAQTANVSRRKTAFGSDSFLQIGRRGQVVQGVISGVSDKVSISFKGAEVSVPASSVQNATEGETRNFKIMEVSKERIVLKEVGRADSSESRAMIATTVSASSYSFSDHLNDSGKVSGAKQQAGQNIAVLTGEDYQNIESEQGALEEYKASALDRTIERHKENRQWQKENVQKNIENSKEYRETIKNLQEQGVTQLMDPAQIENALREADLPVTKANVARVASAVQMTTILPELSQDAEAYILENQMAPTIENLYHGQYSASGALDISVVDEEVWQQLQGQITGLLQENGISVDEAVLADAKWLFANEIAVTPENINVMQVMRDISENMTPEKVLDQIIYAMQTGASPEQASLDDRQIVIAIDALQTLEEITPEDVENTVRNVGQSEVTMQQLKQSVDVRNSGQSERKDPDNVTEASEAQQNGGSQTDNRPIFSEMITVTQRQLEELRLRMTLPAAVRMAQKGIDIQVTPLKALVEELRQQEQKDYQEILPDMKLDESQWDRVQDSIARAEDIRKAPASILGIGARQHELLTMNVLHRAAVSTAAQTRQYQTDYEAVGTQVRTDLGDSLQKAFQNVPELLDSLGMEDTQANQRAVRILGYNSLEITEQNITKVKELDAQVNSVLDHMKPTLVMKLVQQGENPLDLPLDELDQRLAKLADEQDISSEEKYSRYLWRLEQEQGLTKQERDGYIGLFRLMHQVEDSDGAAIGSVMEAGWEMNLRSLLKAVRTQKRKGVDTRIDDDFGGLSDLRYTSKNITQQIDNAFSGKEFSGDSSSDSTRQYYERLSRQIMNEMEPAALREISDGDMEQLLDHSLERLQEQLKQAEGSRETQQRLYEQLASQLRETVEQSQESIRYLEQMGLPDTINNIQAAHQLICQNYDVYHEIHERRRDVSGDEQDELRQSMEEIPDSLDQEDMLLQSYDRLGQSMEKILEHSYEKEMITSDELRGLKQLRTGMIFQSSRAGRYSYDVPVVTGDQVTTMNVTLIQGEEDTGRVQIYMDNISAEFRVQQGEIKGLVLCDDREGYDTLSGDGEKLTQALQQDGYNVKNISYSMNHRSRVEAMTAKAGEKVPSSSLYRIAKTVVRYVMDTMKQDDTDL</sequence>
<dbReference type="Pfam" id="PF19753">
    <property type="entry name" value="DUF6240"/>
    <property type="match status" value="2"/>
</dbReference>
<dbReference type="InterPro" id="IPR046207">
    <property type="entry name" value="DUF6240"/>
</dbReference>
<evidence type="ECO:0000256" key="2">
    <source>
        <dbReference type="SAM" id="MobiDB-lite"/>
    </source>
</evidence>
<comment type="caution">
    <text evidence="3">The sequence shown here is derived from an EMBL/GenBank/DDBJ whole genome shotgun (WGS) entry which is preliminary data.</text>
</comment>
<feature type="compositionally biased region" description="Polar residues" evidence="2">
    <location>
        <begin position="419"/>
        <end position="434"/>
    </location>
</feature>
<feature type="compositionally biased region" description="Polar residues" evidence="2">
    <location>
        <begin position="398"/>
        <end position="409"/>
    </location>
</feature>
<accession>A0ABR7N2J4</accession>
<evidence type="ECO:0000256" key="1">
    <source>
        <dbReference type="SAM" id="Coils"/>
    </source>
</evidence>
<dbReference type="Proteomes" id="UP000606193">
    <property type="component" value="Unassembled WGS sequence"/>
</dbReference>